<accession>A0ABU3UW97</accession>
<dbReference type="Proteomes" id="UP001257627">
    <property type="component" value="Unassembled WGS sequence"/>
</dbReference>
<sequence length="47" mass="5468">MSKSTLPRAQGRISGYCWAEHSRTRVHCTEPFGHGGRHWHPYSKTSW</sequence>
<evidence type="ECO:0000313" key="2">
    <source>
        <dbReference type="Proteomes" id="UP001257627"/>
    </source>
</evidence>
<keyword evidence="2" id="KW-1185">Reference proteome</keyword>
<protein>
    <submittedName>
        <fullName evidence="1">Uncharacterized protein</fullName>
    </submittedName>
</protein>
<dbReference type="EMBL" id="JARAKF010000001">
    <property type="protein sequence ID" value="MDU8998208.1"/>
    <property type="molecule type" value="Genomic_DNA"/>
</dbReference>
<gene>
    <name evidence="1" type="ORF">PU648_38810</name>
</gene>
<evidence type="ECO:0000313" key="1">
    <source>
        <dbReference type="EMBL" id="MDU8998208.1"/>
    </source>
</evidence>
<reference evidence="1 2" key="1">
    <citation type="submission" date="2023-02" db="EMBL/GenBank/DDBJ databases">
        <authorList>
            <person name="Maleckis M."/>
        </authorList>
    </citation>
    <scope>NUCLEOTIDE SEQUENCE [LARGE SCALE GENOMIC DNA]</scope>
    <source>
        <strain evidence="1 2">P8-A2</strain>
    </source>
</reference>
<name>A0ABU3UW97_9ACTN</name>
<dbReference type="RefSeq" id="WP_168493341.1">
    <property type="nucleotide sequence ID" value="NZ_JARAKF010000001.1"/>
</dbReference>
<proteinExistence type="predicted"/>
<organism evidence="1 2">
    <name type="scientific">Streptomyces mirabilis</name>
    <dbReference type="NCBI Taxonomy" id="68239"/>
    <lineage>
        <taxon>Bacteria</taxon>
        <taxon>Bacillati</taxon>
        <taxon>Actinomycetota</taxon>
        <taxon>Actinomycetes</taxon>
        <taxon>Kitasatosporales</taxon>
        <taxon>Streptomycetaceae</taxon>
        <taxon>Streptomyces</taxon>
    </lineage>
</organism>
<comment type="caution">
    <text evidence="1">The sequence shown here is derived from an EMBL/GenBank/DDBJ whole genome shotgun (WGS) entry which is preliminary data.</text>
</comment>